<keyword evidence="2" id="KW-1185">Reference proteome</keyword>
<evidence type="ECO:0000313" key="1">
    <source>
        <dbReference type="EMBL" id="MBT1445446.1"/>
    </source>
</evidence>
<dbReference type="PANTHER" id="PTHR37526:SF1">
    <property type="entry name" value="PROTEIN TUSB"/>
    <property type="match status" value="1"/>
</dbReference>
<gene>
    <name evidence="1" type="primary">tusB</name>
    <name evidence="1" type="ORF">KJI95_13050</name>
</gene>
<dbReference type="NCBIfam" id="TIGR03011">
    <property type="entry name" value="sulf_tusB_dsrH"/>
    <property type="match status" value="1"/>
</dbReference>
<dbReference type="EMBL" id="JAHEPS010000005">
    <property type="protein sequence ID" value="MBT1445446.1"/>
    <property type="molecule type" value="Genomic_DNA"/>
</dbReference>
<accession>A0ABS5V4Q4</accession>
<dbReference type="RefSeq" id="WP_214507655.1">
    <property type="nucleotide sequence ID" value="NZ_JAHEPS010000005.1"/>
</dbReference>
<proteinExistence type="predicted"/>
<dbReference type="Pfam" id="PF04077">
    <property type="entry name" value="DsrH"/>
    <property type="match status" value="1"/>
</dbReference>
<dbReference type="Gene3D" id="3.40.1260.10">
    <property type="entry name" value="DsrEFH-like"/>
    <property type="match status" value="1"/>
</dbReference>
<dbReference type="PANTHER" id="PTHR37526">
    <property type="entry name" value="PROTEIN TUSB"/>
    <property type="match status" value="1"/>
</dbReference>
<organism evidence="1 2">
    <name type="scientific">Shewanella jiangmenensis</name>
    <dbReference type="NCBI Taxonomy" id="2837387"/>
    <lineage>
        <taxon>Bacteria</taxon>
        <taxon>Pseudomonadati</taxon>
        <taxon>Pseudomonadota</taxon>
        <taxon>Gammaproteobacteria</taxon>
        <taxon>Alteromonadales</taxon>
        <taxon>Shewanellaceae</taxon>
        <taxon>Shewanella</taxon>
    </lineage>
</organism>
<comment type="caution">
    <text evidence="1">The sequence shown here is derived from an EMBL/GenBank/DDBJ whole genome shotgun (WGS) entry which is preliminary data.</text>
</comment>
<name>A0ABS5V4Q4_9GAMM</name>
<reference evidence="1 2" key="1">
    <citation type="submission" date="2021-05" db="EMBL/GenBank/DDBJ databases">
        <title>Shewanella sp. JM162201.</title>
        <authorList>
            <person name="Xu S."/>
            <person name="Li A."/>
        </authorList>
    </citation>
    <scope>NUCLEOTIDE SEQUENCE [LARGE SCALE GENOMIC DNA]</scope>
    <source>
        <strain evidence="1 2">JM162201</strain>
    </source>
</reference>
<dbReference type="InterPro" id="IPR027396">
    <property type="entry name" value="DsrEFH-like"/>
</dbReference>
<dbReference type="Proteomes" id="UP001195903">
    <property type="component" value="Unassembled WGS sequence"/>
</dbReference>
<evidence type="ECO:0000313" key="2">
    <source>
        <dbReference type="Proteomes" id="UP001195903"/>
    </source>
</evidence>
<sequence>MILHHIQTTPSQSAALTLSLRYFTPGDGLLLSGDAVASVLDTRLQPKLTMKVLLLESDVIARGLTPLICALPVNIELIDYPRWVELSLHYKKVITW</sequence>
<dbReference type="InterPro" id="IPR007215">
    <property type="entry name" value="Sulphur_relay_TusB/DsrH"/>
</dbReference>
<dbReference type="SUPFAM" id="SSF75169">
    <property type="entry name" value="DsrEFH-like"/>
    <property type="match status" value="1"/>
</dbReference>
<protein>
    <submittedName>
        <fullName evidence="1">Sulfurtransferase complex subunit TusB</fullName>
    </submittedName>
</protein>